<protein>
    <recommendedName>
        <fullName evidence="3 5">Coenzyme PQQ synthesis protein A</fullName>
    </recommendedName>
    <alternativeName>
        <fullName evidence="5">Pyrroloquinoline quinone biosynthesis protein A</fullName>
    </alternativeName>
</protein>
<gene>
    <name evidence="5" type="primary">pqqA</name>
    <name evidence="6" type="ORF">BJG93_09520</name>
</gene>
<dbReference type="AlphaFoldDB" id="A0A1I9YH16"/>
<dbReference type="InterPro" id="IPR011725">
    <property type="entry name" value="PQQ_synth_PqqA"/>
</dbReference>
<dbReference type="EMBL" id="CP017561">
    <property type="protein sequence ID" value="APA85599.1"/>
    <property type="molecule type" value="Genomic_DNA"/>
</dbReference>
<evidence type="ECO:0000256" key="3">
    <source>
        <dbReference type="ARBA" id="ARBA00015086"/>
    </source>
</evidence>
<comment type="similarity">
    <text evidence="2 5">Belongs to the PqqA family.</text>
</comment>
<organism evidence="6">
    <name type="scientific">Paraburkholderia sprentiae WSM5005</name>
    <dbReference type="NCBI Taxonomy" id="754502"/>
    <lineage>
        <taxon>Bacteria</taxon>
        <taxon>Pseudomonadati</taxon>
        <taxon>Pseudomonadota</taxon>
        <taxon>Betaproteobacteria</taxon>
        <taxon>Burkholderiales</taxon>
        <taxon>Burkholderiaceae</taxon>
        <taxon>Paraburkholderia</taxon>
    </lineage>
</organism>
<dbReference type="Pfam" id="PF08042">
    <property type="entry name" value="PqqA"/>
    <property type="match status" value="1"/>
</dbReference>
<dbReference type="GO" id="GO:0018189">
    <property type="term" value="P:pyrroloquinoline quinone biosynthetic process"/>
    <property type="evidence" value="ECO:0007669"/>
    <property type="project" value="UniProtKB-UniRule"/>
</dbReference>
<evidence type="ECO:0000256" key="4">
    <source>
        <dbReference type="ARBA" id="ARBA00022905"/>
    </source>
</evidence>
<reference evidence="6" key="1">
    <citation type="submission" date="2016-09" db="EMBL/GenBank/DDBJ databases">
        <title>The Complete Genome of Burkholderia sprentiae wsm5005.</title>
        <authorList>
            <person name="De Meyer S."/>
            <person name="Wang P."/>
            <person name="Terpolilli J."/>
        </authorList>
    </citation>
    <scope>NUCLEOTIDE SEQUENCE [LARGE SCALE GENOMIC DNA]</scope>
    <source>
        <strain evidence="6">WSM5005</strain>
    </source>
</reference>
<dbReference type="RefSeq" id="WP_063828923.1">
    <property type="nucleotide sequence ID" value="NZ_CP017561.2"/>
</dbReference>
<feature type="cross-link" description="Pyrroloquinoline quinone (Glu-Tyr)" evidence="5">
    <location>
        <begin position="39"/>
        <end position="43"/>
    </location>
</feature>
<evidence type="ECO:0000256" key="1">
    <source>
        <dbReference type="ARBA" id="ARBA00004886"/>
    </source>
</evidence>
<evidence type="ECO:0000256" key="5">
    <source>
        <dbReference type="HAMAP-Rule" id="MF_00656"/>
    </source>
</evidence>
<comment type="pathway">
    <text evidence="1 5">Cofactor biosynthesis; pyrroloquinoline quinone biosynthesis.</text>
</comment>
<dbReference type="NCBIfam" id="TIGR02107">
    <property type="entry name" value="PQQ_syn_pqqA"/>
    <property type="match status" value="1"/>
</dbReference>
<evidence type="ECO:0000256" key="2">
    <source>
        <dbReference type="ARBA" id="ARBA00009325"/>
    </source>
</evidence>
<accession>A0A1I9YH16</accession>
<name>A0A1I9YH16_9BURK</name>
<dbReference type="UniPathway" id="UPA00539"/>
<keyword evidence="4 5" id="KW-0884">PQQ biosynthesis</keyword>
<sequence length="47" mass="5570">MKFRRAAGATLFQPLFQPKEKTRMQWTTPSYTDVRLGFEIVMYVATR</sequence>
<evidence type="ECO:0000313" key="6">
    <source>
        <dbReference type="EMBL" id="APA85599.1"/>
    </source>
</evidence>
<proteinExistence type="inferred from homology"/>
<dbReference type="HAMAP" id="MF_00656">
    <property type="entry name" value="PQQ_syn_PqqA"/>
    <property type="match status" value="1"/>
</dbReference>
<comment type="function">
    <text evidence="5">Required for coenzyme pyrroloquinoline quinone (PQQ) biosynthesis. PQQ is probably formed by cross-linking a specific glutamate to a specific tyrosine residue and excising these residues from the peptide.</text>
</comment>